<sequence>MTPVELVCFHHAGGGAASFHRLRRALAAQGAEVVPTAVSLPGRDSRRDEPRYVDADACVSALADELDGLLSRPHVLLGHSMGALLAYFLAQQRVSRGLRAPEAVIVASCRPPHLPGPLRDVYLVDDRELAAVLAHHGGLPAEIVSHPEWLALLLPTVRDDLRMCQSYRPASGPPLPCPLHIFGSNDDPLAPPDTLAAWWSYSVQPQPVRLFAGDHFLLRQPDPELVTAVARIVEDVAQKREPIR</sequence>
<dbReference type="RefSeq" id="WP_083084751.1">
    <property type="nucleotide sequence ID" value="NZ_AP022583.1"/>
</dbReference>
<dbReference type="EMBL" id="AP022583">
    <property type="protein sequence ID" value="BBY05239.1"/>
    <property type="molecule type" value="Genomic_DNA"/>
</dbReference>
<comment type="similarity">
    <text evidence="1">Belongs to the thioesterase family.</text>
</comment>
<gene>
    <name evidence="7" type="ORF">BST37_01675</name>
    <name evidence="6" type="ORF">MNVI_05570</name>
</gene>
<evidence type="ECO:0000259" key="5">
    <source>
        <dbReference type="Pfam" id="PF00975"/>
    </source>
</evidence>
<protein>
    <recommendedName>
        <fullName evidence="2">Thioesterase TesA</fullName>
    </recommendedName>
</protein>
<dbReference type="InterPro" id="IPR012223">
    <property type="entry name" value="TEII"/>
</dbReference>
<dbReference type="SUPFAM" id="SSF53474">
    <property type="entry name" value="alpha/beta-Hydrolases"/>
    <property type="match status" value="1"/>
</dbReference>
<evidence type="ECO:0000256" key="1">
    <source>
        <dbReference type="ARBA" id="ARBA00007169"/>
    </source>
</evidence>
<evidence type="ECO:0000256" key="2">
    <source>
        <dbReference type="ARBA" id="ARBA00015007"/>
    </source>
</evidence>
<comment type="catalytic activity">
    <reaction evidence="4">
        <text>a fatty acyl-CoA + H2O = a fatty acid + CoA + H(+)</text>
        <dbReference type="Rhea" id="RHEA:16781"/>
        <dbReference type="ChEBI" id="CHEBI:15377"/>
        <dbReference type="ChEBI" id="CHEBI:15378"/>
        <dbReference type="ChEBI" id="CHEBI:28868"/>
        <dbReference type="ChEBI" id="CHEBI:57287"/>
        <dbReference type="ChEBI" id="CHEBI:77636"/>
    </reaction>
</comment>
<dbReference type="PANTHER" id="PTHR11487:SF0">
    <property type="entry name" value="S-ACYL FATTY ACID SYNTHASE THIOESTERASE, MEDIUM CHAIN"/>
    <property type="match status" value="1"/>
</dbReference>
<reference evidence="6 9" key="2">
    <citation type="journal article" date="2019" name="Emerg. Microbes Infect.">
        <title>Comprehensive subspecies identification of 175 nontuberculous mycobacteria species based on 7547 genomic profiles.</title>
        <authorList>
            <person name="Matsumoto Y."/>
            <person name="Kinjo T."/>
            <person name="Motooka D."/>
            <person name="Nabeya D."/>
            <person name="Jung N."/>
            <person name="Uechi K."/>
            <person name="Horii T."/>
            <person name="Iida T."/>
            <person name="Fujita J."/>
            <person name="Nakamura S."/>
        </authorList>
    </citation>
    <scope>NUCLEOTIDE SEQUENCE [LARGE SCALE GENOMIC DNA]</scope>
    <source>
        <strain evidence="6 9">JCM 16367</strain>
    </source>
</reference>
<evidence type="ECO:0000313" key="9">
    <source>
        <dbReference type="Proteomes" id="UP000466894"/>
    </source>
</evidence>
<accession>A0A7I7P9I7</accession>
<dbReference type="Pfam" id="PF00975">
    <property type="entry name" value="Thioesterase"/>
    <property type="match status" value="1"/>
</dbReference>
<evidence type="ECO:0000256" key="3">
    <source>
        <dbReference type="ARBA" id="ARBA00023026"/>
    </source>
</evidence>
<dbReference type="EMBL" id="MVIC01000002">
    <property type="protein sequence ID" value="ORB18165.1"/>
    <property type="molecule type" value="Genomic_DNA"/>
</dbReference>
<reference evidence="6" key="3">
    <citation type="submission" date="2020-02" db="EMBL/GenBank/DDBJ databases">
        <authorList>
            <person name="Matsumoto Y."/>
            <person name="Motooka D."/>
            <person name="Nakamura S."/>
        </authorList>
    </citation>
    <scope>NUCLEOTIDE SEQUENCE</scope>
    <source>
        <strain evidence="6">JCM 16367</strain>
    </source>
</reference>
<dbReference type="AlphaFoldDB" id="A0A7I7P9I7"/>
<dbReference type="Proteomes" id="UP000192374">
    <property type="component" value="Unassembled WGS sequence"/>
</dbReference>
<dbReference type="Gene3D" id="3.40.50.1820">
    <property type="entry name" value="alpha/beta hydrolase"/>
    <property type="match status" value="1"/>
</dbReference>
<dbReference type="PANTHER" id="PTHR11487">
    <property type="entry name" value="THIOESTERASE"/>
    <property type="match status" value="1"/>
</dbReference>
<dbReference type="OrthoDB" id="8480037at2"/>
<name>A0A7I7P9I7_9MYCO</name>
<dbReference type="InterPro" id="IPR001031">
    <property type="entry name" value="Thioesterase"/>
</dbReference>
<evidence type="ECO:0000313" key="6">
    <source>
        <dbReference type="EMBL" id="BBY05239.1"/>
    </source>
</evidence>
<keyword evidence="8" id="KW-1185">Reference proteome</keyword>
<proteinExistence type="inferred from homology"/>
<evidence type="ECO:0000256" key="4">
    <source>
        <dbReference type="ARBA" id="ARBA00024293"/>
    </source>
</evidence>
<dbReference type="InterPro" id="IPR029058">
    <property type="entry name" value="AB_hydrolase_fold"/>
</dbReference>
<dbReference type="Proteomes" id="UP000466894">
    <property type="component" value="Chromosome"/>
</dbReference>
<evidence type="ECO:0000313" key="7">
    <source>
        <dbReference type="EMBL" id="ORB18165.1"/>
    </source>
</evidence>
<evidence type="ECO:0000313" key="8">
    <source>
        <dbReference type="Proteomes" id="UP000192374"/>
    </source>
</evidence>
<feature type="domain" description="Thioesterase" evidence="5">
    <location>
        <begin position="6"/>
        <end position="235"/>
    </location>
</feature>
<dbReference type="KEGG" id="mnv:MNVI_05570"/>
<reference evidence="7 8" key="1">
    <citation type="submission" date="2017-02" db="EMBL/GenBank/DDBJ databases">
        <title>The new phylogeny of genus Mycobacterium.</title>
        <authorList>
            <person name="Tortoli E."/>
            <person name="Trovato A."/>
            <person name="Cirillo D.M."/>
        </authorList>
    </citation>
    <scope>NUCLEOTIDE SEQUENCE [LARGE SCALE GENOMIC DNA]</scope>
    <source>
        <strain evidence="7 8">DSM 45145</strain>
    </source>
</reference>
<dbReference type="GO" id="GO:0008610">
    <property type="term" value="P:lipid biosynthetic process"/>
    <property type="evidence" value="ECO:0007669"/>
    <property type="project" value="TreeGrafter"/>
</dbReference>
<organism evidence="6 9">
    <name type="scientific">Mycobacterium noviomagense</name>
    <dbReference type="NCBI Taxonomy" id="459858"/>
    <lineage>
        <taxon>Bacteria</taxon>
        <taxon>Bacillati</taxon>
        <taxon>Actinomycetota</taxon>
        <taxon>Actinomycetes</taxon>
        <taxon>Mycobacteriales</taxon>
        <taxon>Mycobacteriaceae</taxon>
        <taxon>Mycobacterium</taxon>
    </lineage>
</organism>
<keyword evidence="3" id="KW-0843">Virulence</keyword>